<evidence type="ECO:0000313" key="2">
    <source>
        <dbReference type="Proteomes" id="UP000574317"/>
    </source>
</evidence>
<gene>
    <name evidence="1" type="ORF">FNAPI_6745</name>
</gene>
<accession>A0A8H5JDR9</accession>
<dbReference type="AlphaFoldDB" id="A0A8H5JDR9"/>
<dbReference type="EMBL" id="JAAOAO010000249">
    <property type="protein sequence ID" value="KAF5553513.1"/>
    <property type="molecule type" value="Genomic_DNA"/>
</dbReference>
<proteinExistence type="predicted"/>
<evidence type="ECO:0000313" key="1">
    <source>
        <dbReference type="EMBL" id="KAF5553513.1"/>
    </source>
</evidence>
<organism evidence="1 2">
    <name type="scientific">Fusarium napiforme</name>
    <dbReference type="NCBI Taxonomy" id="42672"/>
    <lineage>
        <taxon>Eukaryota</taxon>
        <taxon>Fungi</taxon>
        <taxon>Dikarya</taxon>
        <taxon>Ascomycota</taxon>
        <taxon>Pezizomycotina</taxon>
        <taxon>Sordariomycetes</taxon>
        <taxon>Hypocreomycetidae</taxon>
        <taxon>Hypocreales</taxon>
        <taxon>Nectriaceae</taxon>
        <taxon>Fusarium</taxon>
        <taxon>Fusarium fujikuroi species complex</taxon>
    </lineage>
</organism>
<sequence length="203" mass="22347">MNPNQNPEDQELAQSAASLRRQRTSLSIDPIPSNLSITRLMEEFNPLGLFDPLGNLVGLNFITRRGNHSHVTSASTICTGATIYKGPYQGALAHINSHRGSYYVLRTHCHQYFRGPRPTGWRVALMILRFVGPVNANAKPVPELAANNSDDFVVILLPQGAIMLPNGHPWVPLIVPPPQLVMEGVLVGRSSVEASEICQFYLE</sequence>
<dbReference type="Proteomes" id="UP000574317">
    <property type="component" value="Unassembled WGS sequence"/>
</dbReference>
<comment type="caution">
    <text evidence="1">The sequence shown here is derived from an EMBL/GenBank/DDBJ whole genome shotgun (WGS) entry which is preliminary data.</text>
</comment>
<reference evidence="1 2" key="1">
    <citation type="submission" date="2020-05" db="EMBL/GenBank/DDBJ databases">
        <title>Identification and distribution of gene clusters putatively required for synthesis of sphingolipid metabolism inhibitors in phylogenetically diverse species of the filamentous fungus Fusarium.</title>
        <authorList>
            <person name="Kim H.-S."/>
            <person name="Busman M."/>
            <person name="Brown D.W."/>
            <person name="Divon H."/>
            <person name="Uhlig S."/>
            <person name="Proctor R.H."/>
        </authorList>
    </citation>
    <scope>NUCLEOTIDE SEQUENCE [LARGE SCALE GENOMIC DNA]</scope>
    <source>
        <strain evidence="1 2">NRRL 25196</strain>
    </source>
</reference>
<keyword evidence="2" id="KW-1185">Reference proteome</keyword>
<name>A0A8H5JDR9_9HYPO</name>
<protein>
    <submittedName>
        <fullName evidence="1">Uncharacterized protein</fullName>
    </submittedName>
</protein>